<dbReference type="Pfam" id="PF01261">
    <property type="entry name" value="AP_endonuc_2"/>
    <property type="match status" value="1"/>
</dbReference>
<dbReference type="SUPFAM" id="SSF51658">
    <property type="entry name" value="Xylose isomerase-like"/>
    <property type="match status" value="1"/>
</dbReference>
<dbReference type="Gene3D" id="3.20.20.150">
    <property type="entry name" value="Divalent-metal-dependent TIM barrel enzymes"/>
    <property type="match status" value="1"/>
</dbReference>
<dbReference type="Proteomes" id="UP000031368">
    <property type="component" value="Plasmid pRgalR602b"/>
</dbReference>
<evidence type="ECO:0000313" key="2">
    <source>
        <dbReference type="EMBL" id="AJD43800.1"/>
    </source>
</evidence>
<dbReference type="InterPro" id="IPR036237">
    <property type="entry name" value="Xyl_isomerase-like_sf"/>
</dbReference>
<accession>A0A0B4XAL0</accession>
<dbReference type="RefSeq" id="WP_133938067.1">
    <property type="nucleotide sequence ID" value="NZ_CP006879.1"/>
</dbReference>
<feature type="domain" description="Xylose isomerase-like TIM barrel" evidence="1">
    <location>
        <begin position="29"/>
        <end position="288"/>
    </location>
</feature>
<evidence type="ECO:0000259" key="1">
    <source>
        <dbReference type="Pfam" id="PF01261"/>
    </source>
</evidence>
<geneLocation type="plasmid" evidence="2 3">
    <name>pRgalR602b</name>
</geneLocation>
<evidence type="ECO:0000313" key="3">
    <source>
        <dbReference type="Proteomes" id="UP000031368"/>
    </source>
</evidence>
<dbReference type="PANTHER" id="PTHR12110">
    <property type="entry name" value="HYDROXYPYRUVATE ISOMERASE"/>
    <property type="match status" value="1"/>
</dbReference>
<dbReference type="AlphaFoldDB" id="A0A0B4XAL0"/>
<reference evidence="2 3" key="1">
    <citation type="submission" date="2013-11" db="EMBL/GenBank/DDBJ databases">
        <title>Complete genome sequence of Rhizobium gallicum bv. gallicum R602.</title>
        <authorList>
            <person name="Bustos P."/>
            <person name="Santamaria R.I."/>
            <person name="Lozano L."/>
            <person name="Acosta J.L."/>
            <person name="Ormeno-Orrillo E."/>
            <person name="Rogel M.A."/>
            <person name="Romero D."/>
            <person name="Cevallos M.A."/>
            <person name="Martinez-Romero E."/>
            <person name="Gonzalez V."/>
        </authorList>
    </citation>
    <scope>NUCLEOTIDE SEQUENCE [LARGE SCALE GENOMIC DNA]</scope>
    <source>
        <strain evidence="2 3">R602</strain>
        <plasmid evidence="2 3">pRgalR602b</plasmid>
    </source>
</reference>
<dbReference type="InterPro" id="IPR050312">
    <property type="entry name" value="IolE/XylAMocC-like"/>
</dbReference>
<dbReference type="GO" id="GO:0016853">
    <property type="term" value="F:isomerase activity"/>
    <property type="evidence" value="ECO:0007669"/>
    <property type="project" value="UniProtKB-KW"/>
</dbReference>
<name>A0A0B4XAL0_9HYPH</name>
<organism evidence="2 3">
    <name type="scientific">Rhizobium gallicum bv. gallicum R602sp</name>
    <dbReference type="NCBI Taxonomy" id="1041138"/>
    <lineage>
        <taxon>Bacteria</taxon>
        <taxon>Pseudomonadati</taxon>
        <taxon>Pseudomonadota</taxon>
        <taxon>Alphaproteobacteria</taxon>
        <taxon>Hyphomicrobiales</taxon>
        <taxon>Rhizobiaceae</taxon>
        <taxon>Rhizobium/Agrobacterium group</taxon>
        <taxon>Rhizobium</taxon>
    </lineage>
</organism>
<keyword evidence="2" id="KW-0413">Isomerase</keyword>
<keyword evidence="2" id="KW-0614">Plasmid</keyword>
<proteinExistence type="predicted"/>
<sequence>MDTQMDTCITVWHWPKHERWYDEGVRQSLELIREAGFTHINWNPDSGSSYLLADAEIEFTRCIIAEAGLKTHSVHASNGVNPISELAHAGPAPFAIETRKNILSPHEWQRQSGVELLKNRVDLAAALGAPNVVLHVDITDDTFRNTGAEQSFFEPLYRSLDDVEAYCLERKVQIAVETLVKASAQNYLKLYARLFDRYKSNFMGLCYDSGHWELIEPGKVSVLELYGDRLLATHIHDNFGAMDDHLLPFDGRLDWNAITKAIAATNYATPLNFETPMDRYVLAEASYYQQAHTIAVRLEEMIAAARGKAAN</sequence>
<dbReference type="InterPro" id="IPR013022">
    <property type="entry name" value="Xyl_isomerase-like_TIM-brl"/>
</dbReference>
<dbReference type="KEGG" id="rga:RGR602_PB00265"/>
<gene>
    <name evidence="2" type="ORF">RGR602_PB00265</name>
</gene>
<keyword evidence="3" id="KW-1185">Reference proteome</keyword>
<dbReference type="EMBL" id="CP006879">
    <property type="protein sequence ID" value="AJD43800.1"/>
    <property type="molecule type" value="Genomic_DNA"/>
</dbReference>
<protein>
    <submittedName>
        <fullName evidence="2">Xylose isomerase domain-containing protein</fullName>
    </submittedName>
</protein>
<dbReference type="HOGENOM" id="CLU_081792_0_0_5"/>